<dbReference type="PROSITE" id="PS01306">
    <property type="entry name" value="UPF0054"/>
    <property type="match status" value="1"/>
</dbReference>
<dbReference type="Pfam" id="PF02130">
    <property type="entry name" value="YbeY"/>
    <property type="match status" value="1"/>
</dbReference>
<comment type="cofactor">
    <cofactor evidence="1">
        <name>Zn(2+)</name>
        <dbReference type="ChEBI" id="CHEBI:29105"/>
    </cofactor>
</comment>
<keyword evidence="9" id="KW-1185">Reference proteome</keyword>
<dbReference type="GO" id="GO:0004519">
    <property type="term" value="F:endonuclease activity"/>
    <property type="evidence" value="ECO:0007669"/>
    <property type="project" value="UniProtKB-KW"/>
</dbReference>
<dbReference type="InParanoid" id="A0A024GJ25"/>
<name>A0A024GJ25_9STRA</name>
<evidence type="ECO:0000256" key="5">
    <source>
        <dbReference type="ARBA" id="ARBA00022759"/>
    </source>
</evidence>
<gene>
    <name evidence="8" type="ORF">BN9_076610</name>
</gene>
<evidence type="ECO:0000313" key="8">
    <source>
        <dbReference type="EMBL" id="CCI46706.1"/>
    </source>
</evidence>
<dbReference type="Proteomes" id="UP000053237">
    <property type="component" value="Unassembled WGS sequence"/>
</dbReference>
<proteinExistence type="inferred from homology"/>
<dbReference type="PANTHER" id="PTHR46986:SF1">
    <property type="entry name" value="ENDORIBONUCLEASE YBEY, CHLOROPLASTIC"/>
    <property type="match status" value="1"/>
</dbReference>
<evidence type="ECO:0000256" key="2">
    <source>
        <dbReference type="ARBA" id="ARBA00010875"/>
    </source>
</evidence>
<keyword evidence="3" id="KW-0540">Nuclease</keyword>
<keyword evidence="7" id="KW-0862">Zinc</keyword>
<dbReference type="NCBIfam" id="TIGR00043">
    <property type="entry name" value="rRNA maturation RNase YbeY"/>
    <property type="match status" value="1"/>
</dbReference>
<dbReference type="EMBL" id="CAIX01000138">
    <property type="protein sequence ID" value="CCI46706.1"/>
    <property type="molecule type" value="Genomic_DNA"/>
</dbReference>
<reference evidence="8 9" key="1">
    <citation type="submission" date="2012-05" db="EMBL/GenBank/DDBJ databases">
        <title>Recombination and specialization in a pathogen metapopulation.</title>
        <authorList>
            <person name="Gardiner A."/>
            <person name="Kemen E."/>
            <person name="Schultz-Larsen T."/>
            <person name="MacLean D."/>
            <person name="Van Oosterhout C."/>
            <person name="Jones J.D.G."/>
        </authorList>
    </citation>
    <scope>NUCLEOTIDE SEQUENCE [LARGE SCALE GENOMIC DNA]</scope>
    <source>
        <strain evidence="8 9">Ac Nc2</strain>
    </source>
</reference>
<dbReference type="SUPFAM" id="SSF55486">
    <property type="entry name" value="Metalloproteases ('zincins'), catalytic domain"/>
    <property type="match status" value="1"/>
</dbReference>
<dbReference type="GO" id="GO:0004222">
    <property type="term" value="F:metalloendopeptidase activity"/>
    <property type="evidence" value="ECO:0007669"/>
    <property type="project" value="InterPro"/>
</dbReference>
<evidence type="ECO:0008006" key="10">
    <source>
        <dbReference type="Google" id="ProtNLM"/>
    </source>
</evidence>
<accession>A0A024GJ25</accession>
<dbReference type="OrthoDB" id="27226at2759"/>
<keyword evidence="5" id="KW-0255">Endonuclease</keyword>
<dbReference type="InterPro" id="IPR020549">
    <property type="entry name" value="YbeY_CS"/>
</dbReference>
<dbReference type="GO" id="GO:0046872">
    <property type="term" value="F:metal ion binding"/>
    <property type="evidence" value="ECO:0007669"/>
    <property type="project" value="UniProtKB-KW"/>
</dbReference>
<evidence type="ECO:0000313" key="9">
    <source>
        <dbReference type="Proteomes" id="UP000053237"/>
    </source>
</evidence>
<keyword evidence="4" id="KW-0479">Metal-binding</keyword>
<dbReference type="HAMAP" id="MF_00009">
    <property type="entry name" value="Endoribonucl_YbeY"/>
    <property type="match status" value="1"/>
</dbReference>
<evidence type="ECO:0000256" key="1">
    <source>
        <dbReference type="ARBA" id="ARBA00001947"/>
    </source>
</evidence>
<comment type="similarity">
    <text evidence="2">Belongs to the endoribonuclease YbeY family.</text>
</comment>
<dbReference type="AlphaFoldDB" id="A0A024GJ25"/>
<keyword evidence="6" id="KW-0378">Hydrolase</keyword>
<comment type="caution">
    <text evidence="8">The sequence shown here is derived from an EMBL/GenBank/DDBJ whole genome shotgun (WGS) entry which is preliminary data.</text>
</comment>
<dbReference type="Gene3D" id="3.40.390.30">
    <property type="entry name" value="Metalloproteases ('zincins'), catalytic domain"/>
    <property type="match status" value="1"/>
</dbReference>
<dbReference type="PANTHER" id="PTHR46986">
    <property type="entry name" value="ENDORIBONUCLEASE YBEY, CHLOROPLASTIC"/>
    <property type="match status" value="1"/>
</dbReference>
<organism evidence="8 9">
    <name type="scientific">Albugo candida</name>
    <dbReference type="NCBI Taxonomy" id="65357"/>
    <lineage>
        <taxon>Eukaryota</taxon>
        <taxon>Sar</taxon>
        <taxon>Stramenopiles</taxon>
        <taxon>Oomycota</taxon>
        <taxon>Peronosporomycetes</taxon>
        <taxon>Albuginales</taxon>
        <taxon>Albuginaceae</taxon>
        <taxon>Albugo</taxon>
    </lineage>
</organism>
<evidence type="ECO:0000256" key="4">
    <source>
        <dbReference type="ARBA" id="ARBA00022723"/>
    </source>
</evidence>
<dbReference type="InterPro" id="IPR002036">
    <property type="entry name" value="YbeY"/>
</dbReference>
<dbReference type="InterPro" id="IPR023091">
    <property type="entry name" value="MetalPrtase_cat_dom_sf_prd"/>
</dbReference>
<dbReference type="GO" id="GO:0006364">
    <property type="term" value="P:rRNA processing"/>
    <property type="evidence" value="ECO:0007669"/>
    <property type="project" value="InterPro"/>
</dbReference>
<evidence type="ECO:0000256" key="7">
    <source>
        <dbReference type="ARBA" id="ARBA00022833"/>
    </source>
</evidence>
<sequence length="165" mass="19293">MVHVARAILPQLRPLYGLHLKTLNAQVKAMVECLNCPVHPWDLSVILTTDQQLQKLNRKYRRQDKTTDILSFPNHTITKPGRFPNVRDPEERYLGDIYISLPYVKKYCQEEGTDIKEQMRVLFAHGICHLMGYDHETDHEHERMAKAEAYLLQCSQKKLSMSMTE</sequence>
<protein>
    <recommendedName>
        <fullName evidence="10">YbeY/UPF0054 family metalloprotein</fullName>
    </recommendedName>
</protein>
<dbReference type="STRING" id="65357.A0A024GJ25"/>
<evidence type="ECO:0000256" key="3">
    <source>
        <dbReference type="ARBA" id="ARBA00022722"/>
    </source>
</evidence>
<evidence type="ECO:0000256" key="6">
    <source>
        <dbReference type="ARBA" id="ARBA00022801"/>
    </source>
</evidence>